<evidence type="ECO:0000313" key="2">
    <source>
        <dbReference type="EMBL" id="CAE6473877.1"/>
    </source>
</evidence>
<feature type="region of interest" description="Disordered" evidence="1">
    <location>
        <begin position="1"/>
        <end position="92"/>
    </location>
</feature>
<reference evidence="2" key="1">
    <citation type="submission" date="2021-01" db="EMBL/GenBank/DDBJ databases">
        <authorList>
            <person name="Kaushik A."/>
        </authorList>
    </citation>
    <scope>NUCLEOTIDE SEQUENCE</scope>
    <source>
        <strain evidence="2">AG3-T5</strain>
    </source>
</reference>
<organism evidence="2 3">
    <name type="scientific">Rhizoctonia solani</name>
    <dbReference type="NCBI Taxonomy" id="456999"/>
    <lineage>
        <taxon>Eukaryota</taxon>
        <taxon>Fungi</taxon>
        <taxon>Dikarya</taxon>
        <taxon>Basidiomycota</taxon>
        <taxon>Agaricomycotina</taxon>
        <taxon>Agaricomycetes</taxon>
        <taxon>Cantharellales</taxon>
        <taxon>Ceratobasidiaceae</taxon>
        <taxon>Rhizoctonia</taxon>
    </lineage>
</organism>
<dbReference type="AlphaFoldDB" id="A0A8H3C3A1"/>
<feature type="region of interest" description="Disordered" evidence="1">
    <location>
        <begin position="240"/>
        <end position="259"/>
    </location>
</feature>
<dbReference type="Proteomes" id="UP000663841">
    <property type="component" value="Unassembled WGS sequence"/>
</dbReference>
<protein>
    <submittedName>
        <fullName evidence="2">Uncharacterized protein</fullName>
    </submittedName>
</protein>
<accession>A0A8H3C3A1</accession>
<feature type="compositionally biased region" description="Basic and acidic residues" evidence="1">
    <location>
        <begin position="83"/>
        <end position="92"/>
    </location>
</feature>
<sequence length="259" mass="28372">MHEQVGEPGTDLLVTSPPSQSPHLGQHSSSSNPMKENRLNAIESSTRTPVASQLQTSEHASVDIVVNNDSNSAPIERSASGKTPHEQRGDAPTRDLKQLAAEVVGQVADTLKIGPLRDVSDLLQGFVDSYKMEGAVKTEYDALQHWLQALLKVLETHSEPSTSPMVASKVAGIRKFIQGELNALEKPSSKNQHGRFLTAKADEERFVGCCRRIQDYIVRLSLDTSLLTWRLEDQSAKDRMSSSVRLLPSSPSAWYNSSA</sequence>
<feature type="compositionally biased region" description="Polar residues" evidence="1">
    <location>
        <begin position="16"/>
        <end position="34"/>
    </location>
</feature>
<evidence type="ECO:0000313" key="3">
    <source>
        <dbReference type="Proteomes" id="UP000663841"/>
    </source>
</evidence>
<gene>
    <name evidence="2" type="ORF">RDB_LOCUS185183</name>
</gene>
<feature type="compositionally biased region" description="Polar residues" evidence="1">
    <location>
        <begin position="42"/>
        <end position="59"/>
    </location>
</feature>
<feature type="compositionally biased region" description="Low complexity" evidence="1">
    <location>
        <begin position="241"/>
        <end position="252"/>
    </location>
</feature>
<proteinExistence type="predicted"/>
<comment type="caution">
    <text evidence="2">The sequence shown here is derived from an EMBL/GenBank/DDBJ whole genome shotgun (WGS) entry which is preliminary data.</text>
</comment>
<name>A0A8H3C3A1_9AGAM</name>
<dbReference type="OrthoDB" id="3365211at2759"/>
<dbReference type="EMBL" id="CAJMWW010000568">
    <property type="protein sequence ID" value="CAE6473877.1"/>
    <property type="molecule type" value="Genomic_DNA"/>
</dbReference>
<feature type="non-terminal residue" evidence="2">
    <location>
        <position position="1"/>
    </location>
</feature>
<evidence type="ECO:0000256" key="1">
    <source>
        <dbReference type="SAM" id="MobiDB-lite"/>
    </source>
</evidence>